<organism evidence="6">
    <name type="scientific">uncultured delta proteobacterium</name>
    <dbReference type="NCBI Taxonomy" id="34034"/>
    <lineage>
        <taxon>Bacteria</taxon>
        <taxon>Deltaproteobacteria</taxon>
        <taxon>environmental samples</taxon>
    </lineage>
</organism>
<dbReference type="InterPro" id="IPR020013">
    <property type="entry name" value="Flagellar_FlgE/F/G"/>
</dbReference>
<dbReference type="PANTHER" id="PTHR30435">
    <property type="entry name" value="FLAGELLAR PROTEIN"/>
    <property type="match status" value="1"/>
</dbReference>
<dbReference type="AlphaFoldDB" id="A0A212JLX3"/>
<evidence type="ECO:0000256" key="2">
    <source>
        <dbReference type="RuleBase" id="RU362116"/>
    </source>
</evidence>
<proteinExistence type="inferred from homology"/>
<dbReference type="InterPro" id="IPR001444">
    <property type="entry name" value="Flag_bb_rod_N"/>
</dbReference>
<feature type="domain" description="Flagellar hook protein FlgE/F/G-like D1" evidence="5">
    <location>
        <begin position="99"/>
        <end position="164"/>
    </location>
</feature>
<dbReference type="GO" id="GO:0071978">
    <property type="term" value="P:bacterial-type flagellum-dependent swarming motility"/>
    <property type="evidence" value="ECO:0007669"/>
    <property type="project" value="TreeGrafter"/>
</dbReference>
<dbReference type="InterPro" id="IPR037925">
    <property type="entry name" value="FlgE/F/G-like"/>
</dbReference>
<dbReference type="Pfam" id="PF06429">
    <property type="entry name" value="Flg_bbr_C"/>
    <property type="match status" value="1"/>
</dbReference>
<dbReference type="InterPro" id="IPR053967">
    <property type="entry name" value="LlgE_F_G-like_D1"/>
</dbReference>
<keyword evidence="6" id="KW-0966">Cell projection</keyword>
<gene>
    <name evidence="6" type="ORF">KL86DPRO_11782</name>
</gene>
<evidence type="ECO:0000313" key="6">
    <source>
        <dbReference type="EMBL" id="SBW00427.1"/>
    </source>
</evidence>
<evidence type="ECO:0000259" key="5">
    <source>
        <dbReference type="Pfam" id="PF22692"/>
    </source>
</evidence>
<dbReference type="InterPro" id="IPR010930">
    <property type="entry name" value="Flg_bb/hook_C_dom"/>
</dbReference>
<protein>
    <submittedName>
        <fullName evidence="6">Flagellar basal-body rod protein FlgF</fullName>
    </submittedName>
</protein>
<dbReference type="PANTHER" id="PTHR30435:SF19">
    <property type="entry name" value="FLAGELLAR BASAL-BODY ROD PROTEIN FLGG"/>
    <property type="match status" value="1"/>
</dbReference>
<dbReference type="NCBIfam" id="TIGR03506">
    <property type="entry name" value="FlgEFG_subfam"/>
    <property type="match status" value="2"/>
</dbReference>
<dbReference type="NCBIfam" id="TIGR02490">
    <property type="entry name" value="flgF"/>
    <property type="match status" value="1"/>
</dbReference>
<keyword evidence="6" id="KW-0969">Cilium</keyword>
<sequence>MDNAMYSALFGALSNEHRVNSIANNLANVNTTGYKRDLLAFKDTMLLYAHDHIMEPVASIRDKKFFPDPQHLSRTRIATSVTDFQQGGMKVTSAPLDLAISGEGFFKVATPDGEQYTRNGHFTINQNGTIVNERGWPVTSEGGEITIPQGTKNIVIAENGRVFADEELVGQIQIVTVDNLANLEKVGSNMYRAREGAAVAEVEVDPNRTWVAQGFLESANVDAVYEMVNMIEAQRQFEAYQKVMQTSDAIDREATTKVGRQRA</sequence>
<dbReference type="PROSITE" id="PS00588">
    <property type="entry name" value="FLAGELLA_BB_ROD"/>
    <property type="match status" value="1"/>
</dbReference>
<accession>A0A212JLX3</accession>
<dbReference type="Pfam" id="PF22692">
    <property type="entry name" value="LlgE_F_G_D1"/>
    <property type="match status" value="1"/>
</dbReference>
<comment type="subcellular location">
    <subcellularLocation>
        <location evidence="2">Bacterial flagellum basal body</location>
    </subcellularLocation>
</comment>
<keyword evidence="6" id="KW-0282">Flagellum</keyword>
<dbReference type="GO" id="GO:0030694">
    <property type="term" value="C:bacterial-type flagellum basal body, rod"/>
    <property type="evidence" value="ECO:0007669"/>
    <property type="project" value="InterPro"/>
</dbReference>
<evidence type="ECO:0000259" key="4">
    <source>
        <dbReference type="Pfam" id="PF06429"/>
    </source>
</evidence>
<evidence type="ECO:0000256" key="1">
    <source>
        <dbReference type="ARBA" id="ARBA00009677"/>
    </source>
</evidence>
<keyword evidence="2" id="KW-0975">Bacterial flagellum</keyword>
<feature type="domain" description="Flagellar basal body rod protein N-terminal" evidence="3">
    <location>
        <begin position="17"/>
        <end position="35"/>
    </location>
</feature>
<dbReference type="InterPro" id="IPR012836">
    <property type="entry name" value="FlgF"/>
</dbReference>
<dbReference type="EMBL" id="FLUQ01000001">
    <property type="protein sequence ID" value="SBW00427.1"/>
    <property type="molecule type" value="Genomic_DNA"/>
</dbReference>
<reference evidence="6" key="1">
    <citation type="submission" date="2016-04" db="EMBL/GenBank/DDBJ databases">
        <authorList>
            <person name="Evans L.H."/>
            <person name="Alamgir A."/>
            <person name="Owens N."/>
            <person name="Weber N.D."/>
            <person name="Virtaneva K."/>
            <person name="Barbian K."/>
            <person name="Babar A."/>
            <person name="Rosenke K."/>
        </authorList>
    </citation>
    <scope>NUCLEOTIDE SEQUENCE</scope>
    <source>
        <strain evidence="6">86</strain>
    </source>
</reference>
<dbReference type="InterPro" id="IPR019776">
    <property type="entry name" value="Flagellar_basal_body_rod_CS"/>
</dbReference>
<name>A0A212JLX3_9DELT</name>
<evidence type="ECO:0000259" key="3">
    <source>
        <dbReference type="Pfam" id="PF00460"/>
    </source>
</evidence>
<comment type="similarity">
    <text evidence="1 2">Belongs to the flagella basal body rod proteins family.</text>
</comment>
<dbReference type="Pfam" id="PF00460">
    <property type="entry name" value="Flg_bb_rod"/>
    <property type="match status" value="1"/>
</dbReference>
<feature type="domain" description="Flagellar basal-body/hook protein C-terminal" evidence="4">
    <location>
        <begin position="212"/>
        <end position="254"/>
    </location>
</feature>
<dbReference type="SUPFAM" id="SSF117143">
    <property type="entry name" value="Flagellar hook protein flgE"/>
    <property type="match status" value="1"/>
</dbReference>